<dbReference type="EMBL" id="OX365771">
    <property type="protein sequence ID" value="CAI4036454.1"/>
    <property type="molecule type" value="Genomic_DNA"/>
</dbReference>
<evidence type="ECO:0000256" key="7">
    <source>
        <dbReference type="ARBA" id="ARBA00023180"/>
    </source>
</evidence>
<keyword evidence="4" id="KW-0256">Endoplasmic reticulum</keyword>
<feature type="chain" id="PRO_5041259195" description="SUN-like protein 1" evidence="13">
    <location>
        <begin position="22"/>
        <end position="588"/>
    </location>
</feature>
<dbReference type="SUPFAM" id="SSF49785">
    <property type="entry name" value="Galactose-binding domain-like"/>
    <property type="match status" value="1"/>
</dbReference>
<comment type="subcellular location">
    <subcellularLocation>
        <location evidence="1">Endoplasmic reticulum membrane</location>
        <topology evidence="1">Single-pass type I membrane protein</topology>
    </subcellularLocation>
</comment>
<feature type="compositionally biased region" description="Basic and acidic residues" evidence="11">
    <location>
        <begin position="73"/>
        <end position="89"/>
    </location>
</feature>
<dbReference type="Gene3D" id="2.60.120.260">
    <property type="entry name" value="Galactose-binding domain-like"/>
    <property type="match status" value="1"/>
</dbReference>
<evidence type="ECO:0000256" key="1">
    <source>
        <dbReference type="ARBA" id="ARBA00004115"/>
    </source>
</evidence>
<dbReference type="InterPro" id="IPR008979">
    <property type="entry name" value="Galactose-bd-like_sf"/>
</dbReference>
<dbReference type="PROSITE" id="PS51469">
    <property type="entry name" value="SUN"/>
    <property type="match status" value="1"/>
</dbReference>
<keyword evidence="2 12" id="KW-0812">Transmembrane</keyword>
<keyword evidence="7" id="KW-0325">Glycoprotein</keyword>
<feature type="domain" description="SUN" evidence="14">
    <location>
        <begin position="171"/>
        <end position="332"/>
    </location>
</feature>
<keyword evidence="16" id="KW-1185">Reference proteome</keyword>
<keyword evidence="3 13" id="KW-0732">Signal</keyword>
<keyword evidence="6 12" id="KW-0472">Membrane</keyword>
<feature type="transmembrane region" description="Helical" evidence="12">
    <location>
        <begin position="543"/>
        <end position="560"/>
    </location>
</feature>
<organism evidence="15 16">
    <name type="scientific">Saccharomyces mikatae IFO 1815</name>
    <dbReference type="NCBI Taxonomy" id="226126"/>
    <lineage>
        <taxon>Eukaryota</taxon>
        <taxon>Fungi</taxon>
        <taxon>Dikarya</taxon>
        <taxon>Ascomycota</taxon>
        <taxon>Saccharomycotina</taxon>
        <taxon>Saccharomycetes</taxon>
        <taxon>Saccharomycetales</taxon>
        <taxon>Saccharomycetaceae</taxon>
        <taxon>Saccharomyces</taxon>
    </lineage>
</organism>
<dbReference type="GO" id="GO:0005789">
    <property type="term" value="C:endoplasmic reticulum membrane"/>
    <property type="evidence" value="ECO:0007669"/>
    <property type="project" value="UniProtKB-SubCell"/>
</dbReference>
<comment type="subunit">
    <text evidence="9">Interacts with EMP65.</text>
</comment>
<feature type="signal peptide" evidence="13">
    <location>
        <begin position="1"/>
        <end position="21"/>
    </location>
</feature>
<proteinExistence type="inferred from homology"/>
<dbReference type="RefSeq" id="XP_056079574.1">
    <property type="nucleotide sequence ID" value="XM_056225790.1"/>
</dbReference>
<feature type="region of interest" description="Disordered" evidence="11">
    <location>
        <begin position="44"/>
        <end position="104"/>
    </location>
</feature>
<dbReference type="AlphaFoldDB" id="A0AA35IV52"/>
<evidence type="ECO:0000256" key="5">
    <source>
        <dbReference type="ARBA" id="ARBA00022989"/>
    </source>
</evidence>
<dbReference type="Proteomes" id="UP001161438">
    <property type="component" value="Chromosome 15"/>
</dbReference>
<protein>
    <recommendedName>
        <fullName evidence="10">SUN-like protein 1</fullName>
    </recommendedName>
</protein>
<evidence type="ECO:0000256" key="6">
    <source>
        <dbReference type="ARBA" id="ARBA00023136"/>
    </source>
</evidence>
<evidence type="ECO:0000256" key="2">
    <source>
        <dbReference type="ARBA" id="ARBA00022692"/>
    </source>
</evidence>
<comment type="similarity">
    <text evidence="8">Belongs to the SLP1 family.</text>
</comment>
<dbReference type="PANTHER" id="PTHR12953">
    <property type="entry name" value="MEMBRANE PROTEIN CH1 RELATED"/>
    <property type="match status" value="1"/>
</dbReference>
<evidence type="ECO:0000256" key="8">
    <source>
        <dbReference type="ARBA" id="ARBA00061226"/>
    </source>
</evidence>
<dbReference type="PANTHER" id="PTHR12953:SF0">
    <property type="entry name" value="SUN DOMAIN-CONTAINING OSSIFICATION FACTOR"/>
    <property type="match status" value="1"/>
</dbReference>
<evidence type="ECO:0000256" key="12">
    <source>
        <dbReference type="SAM" id="Phobius"/>
    </source>
</evidence>
<accession>A0AA35IV52</accession>
<dbReference type="InterPro" id="IPR045120">
    <property type="entry name" value="Suco/Slp1-like"/>
</dbReference>
<dbReference type="FunFam" id="2.60.120.260:FF:000099">
    <property type="entry name" value="Uncharacterized protein, isoform C"/>
    <property type="match status" value="1"/>
</dbReference>
<dbReference type="GeneID" id="80921362"/>
<dbReference type="Pfam" id="PF07738">
    <property type="entry name" value="Sad1_UNC"/>
    <property type="match status" value="1"/>
</dbReference>
<evidence type="ECO:0000259" key="14">
    <source>
        <dbReference type="PROSITE" id="PS51469"/>
    </source>
</evidence>
<evidence type="ECO:0000256" key="11">
    <source>
        <dbReference type="SAM" id="MobiDB-lite"/>
    </source>
</evidence>
<dbReference type="InterPro" id="IPR012919">
    <property type="entry name" value="SUN_dom"/>
</dbReference>
<sequence>MTNRLLIYGLILWASIIGSFALDRNETDQDTKIDLHNATVITDRGTTNAQKEGSSPLSTGSLRGRDFGQATRVEIRQAKVREGDGREEQSVLTQPASSMNPSLSSNSFLSFDEWKKVKSKEHSTGPDRHLSRMREPIDPSCYKERECIGEELEIDLGFLTNKDEWSEGGEGFQKIFNDEEDIRKVYKKQFNYASLDCAATIVKSNSEAIGATSILIESKDKYLLNPCSAPQQFVVIELCEDILVEEIDIANYEFFSSTFKKFRVSVSDIMPVVRNEWTILGEFEAENSRELQKFQINNPQIWASYLKIEVLSHYDDEFYCPISLIKVYGKTMMDEFKIDQLKAQEDKEHLLAVKSINNLDEESIPDECKNVGTHLETLNTSAVSDITGVLSCTSKLIPLKFDEFFKEVGASFCPPKQISSSSPSSAVPVIPEESIFKNIMKRLSQLETNSSLTVSYIEEQSKLLSRSFEQLEIAHEAKFGHLVTMFNETMMNNLDLLNNFANQLKDQSLRILEEQKLENDKFTNRHLLHLERLEKEVSFQRRIVYASFFAFVGLISYLLITRELYFDDFEENKNDNIRKVDIVQQAIK</sequence>
<reference evidence="15" key="1">
    <citation type="submission" date="2022-10" db="EMBL/GenBank/DDBJ databases">
        <authorList>
            <person name="Byrne P K."/>
        </authorList>
    </citation>
    <scope>NUCLEOTIDE SEQUENCE</scope>
    <source>
        <strain evidence="15">IFO1815</strain>
    </source>
</reference>
<dbReference type="GO" id="GO:0034975">
    <property type="term" value="P:protein folding in endoplasmic reticulum"/>
    <property type="evidence" value="ECO:0007669"/>
    <property type="project" value="TreeGrafter"/>
</dbReference>
<name>A0AA35IV52_SACMI</name>
<evidence type="ECO:0000256" key="9">
    <source>
        <dbReference type="ARBA" id="ARBA00064635"/>
    </source>
</evidence>
<evidence type="ECO:0000313" key="16">
    <source>
        <dbReference type="Proteomes" id="UP001161438"/>
    </source>
</evidence>
<evidence type="ECO:0000256" key="13">
    <source>
        <dbReference type="SAM" id="SignalP"/>
    </source>
</evidence>
<evidence type="ECO:0000256" key="3">
    <source>
        <dbReference type="ARBA" id="ARBA00022729"/>
    </source>
</evidence>
<gene>
    <name evidence="15" type="primary">SMKI15G2990</name>
    <name evidence="15" type="ORF">SMKI_15G2990</name>
</gene>
<evidence type="ECO:0000256" key="10">
    <source>
        <dbReference type="ARBA" id="ARBA00075366"/>
    </source>
</evidence>
<feature type="compositionally biased region" description="Polar residues" evidence="11">
    <location>
        <begin position="44"/>
        <end position="61"/>
    </location>
</feature>
<evidence type="ECO:0000256" key="4">
    <source>
        <dbReference type="ARBA" id="ARBA00022824"/>
    </source>
</evidence>
<keyword evidence="5 12" id="KW-1133">Transmembrane helix</keyword>
<evidence type="ECO:0000313" key="15">
    <source>
        <dbReference type="EMBL" id="CAI4036454.1"/>
    </source>
</evidence>